<dbReference type="InterPro" id="IPR010091">
    <property type="entry name" value="Thiazolinyl_imide_reductase"/>
</dbReference>
<keyword evidence="4" id="KW-1185">Reference proteome</keyword>
<comment type="caution">
    <text evidence="3">The sequence shown here is derived from an EMBL/GenBank/DDBJ whole genome shotgun (WGS) entry which is preliminary data.</text>
</comment>
<feature type="domain" description="Thiazolinyl imine reductase-like C-terminal" evidence="2">
    <location>
        <begin position="148"/>
        <end position="253"/>
    </location>
</feature>
<dbReference type="InterPro" id="IPR048655">
    <property type="entry name" value="Irp3-like_C"/>
</dbReference>
<dbReference type="SUPFAM" id="SSF51735">
    <property type="entry name" value="NAD(P)-binding Rossmann-fold domains"/>
    <property type="match status" value="1"/>
</dbReference>
<dbReference type="InterPro" id="IPR051450">
    <property type="entry name" value="Gfo/Idh/MocA_Oxidoreductases"/>
</dbReference>
<evidence type="ECO:0000313" key="4">
    <source>
        <dbReference type="Proteomes" id="UP001165092"/>
    </source>
</evidence>
<dbReference type="Gene3D" id="3.40.50.720">
    <property type="entry name" value="NAD(P)-binding Rossmann-like Domain"/>
    <property type="match status" value="1"/>
</dbReference>
<dbReference type="EMBL" id="BSQG01000012">
    <property type="protein sequence ID" value="GLU50201.1"/>
    <property type="molecule type" value="Genomic_DNA"/>
</dbReference>
<feature type="domain" description="Gfo/Idh/MocA-like oxidoreductase N-terminal" evidence="1">
    <location>
        <begin position="6"/>
        <end position="117"/>
    </location>
</feature>
<dbReference type="Gene3D" id="3.30.360.10">
    <property type="entry name" value="Dihydrodipicolinate Reductase, domain 2"/>
    <property type="match status" value="1"/>
</dbReference>
<dbReference type="GO" id="GO:0000166">
    <property type="term" value="F:nucleotide binding"/>
    <property type="evidence" value="ECO:0007669"/>
    <property type="project" value="InterPro"/>
</dbReference>
<dbReference type="InterPro" id="IPR036291">
    <property type="entry name" value="NAD(P)-bd_dom_sf"/>
</dbReference>
<dbReference type="AlphaFoldDB" id="A0A9W6PAN7"/>
<dbReference type="RefSeq" id="WP_285761740.1">
    <property type="nucleotide sequence ID" value="NZ_BSQG01000012.1"/>
</dbReference>
<protein>
    <recommendedName>
        <fullName evidence="5">Thiazolinyl imide reductase</fullName>
    </recommendedName>
</protein>
<dbReference type="Proteomes" id="UP001165092">
    <property type="component" value="Unassembled WGS sequence"/>
</dbReference>
<dbReference type="InterPro" id="IPR000683">
    <property type="entry name" value="Gfo/Idh/MocA-like_OxRdtase_N"/>
</dbReference>
<reference evidence="3" key="1">
    <citation type="submission" date="2023-02" db="EMBL/GenBank/DDBJ databases">
        <title>Nocardiopsis ansamitocini NBRC 112285.</title>
        <authorList>
            <person name="Ichikawa N."/>
            <person name="Sato H."/>
            <person name="Tonouchi N."/>
        </authorList>
    </citation>
    <scope>NUCLEOTIDE SEQUENCE</scope>
    <source>
        <strain evidence="3">NBRC 112285</strain>
    </source>
</reference>
<dbReference type="Pfam" id="PF01408">
    <property type="entry name" value="GFO_IDH_MocA"/>
    <property type="match status" value="1"/>
</dbReference>
<dbReference type="NCBIfam" id="TIGR01761">
    <property type="entry name" value="thiaz-red"/>
    <property type="match status" value="1"/>
</dbReference>
<evidence type="ECO:0008006" key="5">
    <source>
        <dbReference type="Google" id="ProtNLM"/>
    </source>
</evidence>
<name>A0A9W6PAN7_9ACTN</name>
<evidence type="ECO:0000259" key="1">
    <source>
        <dbReference type="Pfam" id="PF01408"/>
    </source>
</evidence>
<evidence type="ECO:0000313" key="3">
    <source>
        <dbReference type="EMBL" id="GLU50201.1"/>
    </source>
</evidence>
<accession>A0A9W6PAN7</accession>
<evidence type="ECO:0000259" key="2">
    <source>
        <dbReference type="Pfam" id="PF21390"/>
    </source>
</evidence>
<dbReference type="PANTHER" id="PTHR43377:SF1">
    <property type="entry name" value="BILIVERDIN REDUCTASE A"/>
    <property type="match status" value="1"/>
</dbReference>
<dbReference type="Pfam" id="PF21390">
    <property type="entry name" value="Irp3-like_C"/>
    <property type="match status" value="1"/>
</dbReference>
<sequence>MTPPLRTIVCGTGFGRFYADAVTAAPGFELVGILARGGGFSRRHARHLGVPLYTDPAGLPGDVDAACVVVGAGVSGGQGGMLARTLLERGVHVLQEHPVGYGELAGAMRAARGGGVRYRLNPFYRHVRPVRRFLEAAAALRTRTTVRAVEATVALQVLHPLVDVLGAALGGLRPWAFAEPVEFDAELAALAATPQPYRVVQGVVGGVPATLRVQNQMDPLDADNGALLWHRLALATDAGVLTLADTHGPVVWSPRLHAPRDSHHRLRHDGPDTGYLDVASTAVLEGTGAGTLREVFTRLWPDALGRALAGFARDVAGGADALRVGEYDLAASRMWQDLTGRLGPPDLVRSLAPPTVRLADLHTTTGRS</sequence>
<proteinExistence type="predicted"/>
<organism evidence="3 4">
    <name type="scientific">Nocardiopsis ansamitocini</name>
    <dbReference type="NCBI Taxonomy" id="1670832"/>
    <lineage>
        <taxon>Bacteria</taxon>
        <taxon>Bacillati</taxon>
        <taxon>Actinomycetota</taxon>
        <taxon>Actinomycetes</taxon>
        <taxon>Streptosporangiales</taxon>
        <taxon>Nocardiopsidaceae</taxon>
        <taxon>Nocardiopsis</taxon>
    </lineage>
</organism>
<gene>
    <name evidence="3" type="ORF">Nans01_45520</name>
</gene>
<dbReference type="PANTHER" id="PTHR43377">
    <property type="entry name" value="BILIVERDIN REDUCTASE A"/>
    <property type="match status" value="1"/>
</dbReference>